<dbReference type="AlphaFoldDB" id="A0A3R7NYX3"/>
<feature type="domain" description="Hemicentin-1-like von Willebrand factor A" evidence="7">
    <location>
        <begin position="256"/>
        <end position="421"/>
    </location>
</feature>
<dbReference type="Pfam" id="PF25106">
    <property type="entry name" value="VWA_4"/>
    <property type="match status" value="1"/>
</dbReference>
<reference evidence="9 10" key="1">
    <citation type="submission" date="2018-04" db="EMBL/GenBank/DDBJ databases">
        <authorList>
            <person name="Zhang X."/>
            <person name="Yuan J."/>
            <person name="Li F."/>
            <person name="Xiang J."/>
        </authorList>
    </citation>
    <scope>NUCLEOTIDE SEQUENCE [LARGE SCALE GENOMIC DNA]</scope>
    <source>
        <tissue evidence="9">Muscle</tissue>
    </source>
</reference>
<keyword evidence="4" id="KW-0325">Glycoprotein</keyword>
<dbReference type="Gene3D" id="3.40.50.410">
    <property type="entry name" value="von Willebrand factor, type A domain"/>
    <property type="match status" value="1"/>
</dbReference>
<dbReference type="InterPro" id="IPR052577">
    <property type="entry name" value="VWA7"/>
</dbReference>
<dbReference type="InterPro" id="IPR036465">
    <property type="entry name" value="vWFA_dom_sf"/>
</dbReference>
<comment type="subcellular location">
    <subcellularLocation>
        <location evidence="1">Secreted</location>
    </subcellularLocation>
</comment>
<gene>
    <name evidence="9" type="ORF">C7M84_010982</name>
</gene>
<dbReference type="OrthoDB" id="5985519at2759"/>
<evidence type="ECO:0000259" key="5">
    <source>
        <dbReference type="Pfam" id="PF23560"/>
    </source>
</evidence>
<evidence type="ECO:0000256" key="2">
    <source>
        <dbReference type="ARBA" id="ARBA00022525"/>
    </source>
</evidence>
<dbReference type="EMBL" id="QCYY01002395">
    <property type="protein sequence ID" value="ROT70713.1"/>
    <property type="molecule type" value="Genomic_DNA"/>
</dbReference>
<dbReference type="Pfam" id="PF23619">
    <property type="entry name" value="Ig_VWA7"/>
    <property type="match status" value="1"/>
</dbReference>
<dbReference type="InterPro" id="IPR056861">
    <property type="entry name" value="HMCN1-like_VWA"/>
</dbReference>
<evidence type="ECO:0000313" key="10">
    <source>
        <dbReference type="Proteomes" id="UP000283509"/>
    </source>
</evidence>
<protein>
    <submittedName>
        <fullName evidence="9">Putative von Willebrand factor A domain-containing protein 7</fullName>
    </submittedName>
</protein>
<keyword evidence="3" id="KW-0732">Signal</keyword>
<dbReference type="GO" id="GO:0032991">
    <property type="term" value="C:protein-containing complex"/>
    <property type="evidence" value="ECO:0007669"/>
    <property type="project" value="UniProtKB-ARBA"/>
</dbReference>
<dbReference type="SUPFAM" id="SSF53300">
    <property type="entry name" value="vWA-like"/>
    <property type="match status" value="1"/>
</dbReference>
<evidence type="ECO:0000259" key="8">
    <source>
        <dbReference type="Pfam" id="PF25107"/>
    </source>
</evidence>
<evidence type="ECO:0000256" key="3">
    <source>
        <dbReference type="ARBA" id="ARBA00022729"/>
    </source>
</evidence>
<reference evidence="9 10" key="2">
    <citation type="submission" date="2019-01" db="EMBL/GenBank/DDBJ databases">
        <title>The decoding of complex shrimp genome reveals the adaptation for benthos swimmer, frequently molting mechanism and breeding impact on genome.</title>
        <authorList>
            <person name="Sun Y."/>
            <person name="Gao Y."/>
            <person name="Yu Y."/>
        </authorList>
    </citation>
    <scope>NUCLEOTIDE SEQUENCE [LARGE SCALE GENOMIC DNA]</scope>
    <source>
        <tissue evidence="9">Muscle</tissue>
    </source>
</reference>
<keyword evidence="2" id="KW-0964">Secreted</keyword>
<accession>A0A3R7NYX3</accession>
<feature type="domain" description="VWA7 Ig-like" evidence="6">
    <location>
        <begin position="665"/>
        <end position="759"/>
    </location>
</feature>
<proteinExistence type="predicted"/>
<feature type="domain" description="VWA7 N-terminal" evidence="8">
    <location>
        <begin position="10"/>
        <end position="246"/>
    </location>
</feature>
<feature type="domain" description="Hemicentin/VWA7 galactose-binding" evidence="5">
    <location>
        <begin position="440"/>
        <end position="541"/>
    </location>
</feature>
<dbReference type="Pfam" id="PF23560">
    <property type="entry name" value="GBD_Hemicentin"/>
    <property type="match status" value="1"/>
</dbReference>
<sequence>MDGATPTTTTLTELYHAYYGSTSSPTRFIKAVNSIAASNVKADSSAQLRYDPAIQADGESLEELQATLIARYPQILTSILHDESYSAARALLGTSYHSIQKFYSHSTWVEQGNVGILEGLGIPGSDLGNLAGESDNVCTSCANPQGECSANVILGSGLSTGYYEYEDEVGASFLIPKPPTGGKCSHGGALDASASQPAEGGINKDTTSPCFSPHFYLHSYAAEMAVEATDHYLNVILDAVGEEKYRRLFDLYFGSALSICIDTTGSMGDDIDAVVDQVEQIVAHSTVELYILVPFNDPEVGPLISTSDAQVFLDAVRSLYAHGGGDGPEMFWGGLQMALKATPDYGSLFCFTDADGKDGELMEGLISLAQQKHVKVTVILSDIYKKSEQTDEGGDTKLVTSVEEYQRLADSTGGLLISTDKFDVSDIVAIIGEGVETSTVTLESLAEMTGSLSVSLPIDDSILDFEVRITGVLSQAMLFDITGTAYDLTDKAALEATAGVEVISHTGTFLAVRFLSPRHGVWSLSVSASVDYALAVSATSSLDFLGEFALLDPSPPHPHYRKTEGRPLTNTVYYLEVTLVGHLESEVTRVSKVEFVDKSGTVLREIAYAGDVADQMYIRTDPLPDHSFYIKLFGHVSSGNMFTRMMPVLITPVETSVEVWASLQDLSAKPGDSASAKFIVTNYGLESFFNIYGTDDMGFLVNVEPTRIYLKNNQSLPVIATFQVPLDATHGTVSTVIVTAQSEKQTQSVNSAIAHFVVLPQESDFEPPTCSLVNDPICTGFNFNGICDTLQWSVRATLRDTGSGLYRVDAVPEGTTFGVSDFLPGTTADVETYYTATCCTTQVDIIGVDGVGNVGKCHIDMGVVGGLIYDFEVDQVGETWLVLHWNITPSDYAIDYYDLSINGVPSQHITCHDVSF</sequence>
<name>A0A3R7NYX3_PENVA</name>
<evidence type="ECO:0000259" key="6">
    <source>
        <dbReference type="Pfam" id="PF23619"/>
    </source>
</evidence>
<comment type="caution">
    <text evidence="9">The sequence shown here is derived from an EMBL/GenBank/DDBJ whole genome shotgun (WGS) entry which is preliminary data.</text>
</comment>
<evidence type="ECO:0000256" key="4">
    <source>
        <dbReference type="ARBA" id="ARBA00023180"/>
    </source>
</evidence>
<dbReference type="GO" id="GO:0005576">
    <property type="term" value="C:extracellular region"/>
    <property type="evidence" value="ECO:0007669"/>
    <property type="project" value="UniProtKB-SubCell"/>
</dbReference>
<dbReference type="InterPro" id="IPR057615">
    <property type="entry name" value="Ig_VWA7"/>
</dbReference>
<dbReference type="PANTHER" id="PTHR14905:SF7">
    <property type="entry name" value="VON WILLEBRAND FACTOR A DOMAIN-CONTAINING PROTEIN 7"/>
    <property type="match status" value="1"/>
</dbReference>
<dbReference type="InterPro" id="IPR056475">
    <property type="entry name" value="GBD_Hemicentin/VWA7"/>
</dbReference>
<evidence type="ECO:0000256" key="1">
    <source>
        <dbReference type="ARBA" id="ARBA00004613"/>
    </source>
</evidence>
<dbReference type="PANTHER" id="PTHR14905">
    <property type="entry name" value="NG37"/>
    <property type="match status" value="1"/>
</dbReference>
<evidence type="ECO:0000313" key="9">
    <source>
        <dbReference type="EMBL" id="ROT70713.1"/>
    </source>
</evidence>
<dbReference type="Proteomes" id="UP000283509">
    <property type="component" value="Unassembled WGS sequence"/>
</dbReference>
<dbReference type="Pfam" id="PF25107">
    <property type="entry name" value="VWA7_N"/>
    <property type="match status" value="1"/>
</dbReference>
<keyword evidence="10" id="KW-1185">Reference proteome</keyword>
<dbReference type="InterPro" id="IPR056862">
    <property type="entry name" value="VWA7_N"/>
</dbReference>
<organism evidence="9 10">
    <name type="scientific">Penaeus vannamei</name>
    <name type="common">Whiteleg shrimp</name>
    <name type="synonym">Litopenaeus vannamei</name>
    <dbReference type="NCBI Taxonomy" id="6689"/>
    <lineage>
        <taxon>Eukaryota</taxon>
        <taxon>Metazoa</taxon>
        <taxon>Ecdysozoa</taxon>
        <taxon>Arthropoda</taxon>
        <taxon>Crustacea</taxon>
        <taxon>Multicrustacea</taxon>
        <taxon>Malacostraca</taxon>
        <taxon>Eumalacostraca</taxon>
        <taxon>Eucarida</taxon>
        <taxon>Decapoda</taxon>
        <taxon>Dendrobranchiata</taxon>
        <taxon>Penaeoidea</taxon>
        <taxon>Penaeidae</taxon>
        <taxon>Penaeus</taxon>
    </lineage>
</organism>
<evidence type="ECO:0000259" key="7">
    <source>
        <dbReference type="Pfam" id="PF25106"/>
    </source>
</evidence>